<dbReference type="EMBL" id="BDRX01000143">
    <property type="protein sequence ID" value="GBF99028.1"/>
    <property type="molecule type" value="Genomic_DNA"/>
</dbReference>
<feature type="region of interest" description="Disordered" evidence="6">
    <location>
        <begin position="276"/>
        <end position="309"/>
    </location>
</feature>
<evidence type="ECO:0000313" key="8">
    <source>
        <dbReference type="EMBL" id="GBF99028.1"/>
    </source>
</evidence>
<keyword evidence="4 7" id="KW-1133">Transmembrane helix</keyword>
<organism evidence="8 9">
    <name type="scientific">Raphidocelis subcapitata</name>
    <dbReference type="NCBI Taxonomy" id="307507"/>
    <lineage>
        <taxon>Eukaryota</taxon>
        <taxon>Viridiplantae</taxon>
        <taxon>Chlorophyta</taxon>
        <taxon>core chlorophytes</taxon>
        <taxon>Chlorophyceae</taxon>
        <taxon>CS clade</taxon>
        <taxon>Sphaeropleales</taxon>
        <taxon>Selenastraceae</taxon>
        <taxon>Raphidocelis</taxon>
    </lineage>
</organism>
<accession>A0A2V0PGP6</accession>
<dbReference type="AlphaFoldDB" id="A0A2V0PGP6"/>
<dbReference type="Proteomes" id="UP000247498">
    <property type="component" value="Unassembled WGS sequence"/>
</dbReference>
<feature type="region of interest" description="Disordered" evidence="6">
    <location>
        <begin position="1"/>
        <end position="59"/>
    </location>
</feature>
<evidence type="ECO:0000256" key="4">
    <source>
        <dbReference type="ARBA" id="ARBA00022989"/>
    </source>
</evidence>
<gene>
    <name evidence="8" type="ORF">Rsub_11973</name>
</gene>
<keyword evidence="3" id="KW-0256">Endoplasmic reticulum</keyword>
<proteinExistence type="predicted"/>
<dbReference type="InterPro" id="IPR021013">
    <property type="entry name" value="ATPase_Vma12"/>
</dbReference>
<feature type="transmembrane region" description="Helical" evidence="7">
    <location>
        <begin position="223"/>
        <end position="245"/>
    </location>
</feature>
<protein>
    <submittedName>
        <fullName evidence="8">Thymic stromal cotransporter</fullName>
    </submittedName>
</protein>
<evidence type="ECO:0000313" key="9">
    <source>
        <dbReference type="Proteomes" id="UP000247498"/>
    </source>
</evidence>
<keyword evidence="2 7" id="KW-0812">Transmembrane</keyword>
<dbReference type="PANTHER" id="PTHR31394:SF1">
    <property type="entry name" value="TRANSMEMBRANE PROTEIN 199"/>
    <property type="match status" value="1"/>
</dbReference>
<keyword evidence="9" id="KW-1185">Reference proteome</keyword>
<evidence type="ECO:0000256" key="6">
    <source>
        <dbReference type="SAM" id="MobiDB-lite"/>
    </source>
</evidence>
<reference evidence="8 9" key="1">
    <citation type="journal article" date="2018" name="Sci. Rep.">
        <title>Raphidocelis subcapitata (=Pseudokirchneriella subcapitata) provides an insight into genome evolution and environmental adaptations in the Sphaeropleales.</title>
        <authorList>
            <person name="Suzuki S."/>
            <person name="Yamaguchi H."/>
            <person name="Nakajima N."/>
            <person name="Kawachi M."/>
        </authorList>
    </citation>
    <scope>NUCLEOTIDE SEQUENCE [LARGE SCALE GENOMIC DNA]</scope>
    <source>
        <strain evidence="8 9">NIES-35</strain>
    </source>
</reference>
<comment type="subcellular location">
    <subcellularLocation>
        <location evidence="1">Endoplasmic reticulum membrane</location>
        <topology evidence="1">Multi-pass membrane protein</topology>
    </subcellularLocation>
</comment>
<evidence type="ECO:0000256" key="3">
    <source>
        <dbReference type="ARBA" id="ARBA00022824"/>
    </source>
</evidence>
<feature type="transmembrane region" description="Helical" evidence="7">
    <location>
        <begin position="195"/>
        <end position="217"/>
    </location>
</feature>
<keyword evidence="5 7" id="KW-0472">Membrane</keyword>
<dbReference type="GO" id="GO:0005789">
    <property type="term" value="C:endoplasmic reticulum membrane"/>
    <property type="evidence" value="ECO:0007669"/>
    <property type="project" value="UniProtKB-SubCell"/>
</dbReference>
<dbReference type="PANTHER" id="PTHR31394">
    <property type="entry name" value="TRANSMEMBRANE PROTEIN 199"/>
    <property type="match status" value="1"/>
</dbReference>
<evidence type="ECO:0000256" key="2">
    <source>
        <dbReference type="ARBA" id="ARBA00022692"/>
    </source>
</evidence>
<feature type="compositionally biased region" description="Low complexity" evidence="6">
    <location>
        <begin position="26"/>
        <end position="56"/>
    </location>
</feature>
<dbReference type="OrthoDB" id="2018698at2759"/>
<sequence length="309" mass="31549">MGALPAFDFGAAAPAGQRHPPATVRSDGSGSGPAEAAAPPAAAAASRSPPDEAAASTSYGRFDLGVTPALRQLLRDGAGDAGLPEELRELCRRHAEAGAIPWRLAQQLCDASRRPGSASPPSWLHAAASGGALRLRAPPPRPRPAALTERLRKLQGRLDDQRYAEMVADVTAGERRAAELAEGEAFPTTRLQLSFGLHVVVTMGAFFALGYYGGAFLTGSQAWAAACGALGMAAALLLETSLFVVRANMPEPLEKKYGHLLTERADWRQRRAAALAAGGGGSGGGGGGGGGEGAGGGGARVAARDKKDK</sequence>
<evidence type="ECO:0000256" key="1">
    <source>
        <dbReference type="ARBA" id="ARBA00004477"/>
    </source>
</evidence>
<name>A0A2V0PGP6_9CHLO</name>
<dbReference type="InParanoid" id="A0A2V0PGP6"/>
<dbReference type="GO" id="GO:0070072">
    <property type="term" value="P:vacuolar proton-transporting V-type ATPase complex assembly"/>
    <property type="evidence" value="ECO:0007669"/>
    <property type="project" value="InterPro"/>
</dbReference>
<evidence type="ECO:0000256" key="5">
    <source>
        <dbReference type="ARBA" id="ARBA00023136"/>
    </source>
</evidence>
<comment type="caution">
    <text evidence="8">The sequence shown here is derived from an EMBL/GenBank/DDBJ whole genome shotgun (WGS) entry which is preliminary data.</text>
</comment>
<evidence type="ECO:0000256" key="7">
    <source>
        <dbReference type="SAM" id="Phobius"/>
    </source>
</evidence>
<feature type="compositionally biased region" description="Low complexity" evidence="6">
    <location>
        <begin position="1"/>
        <end position="16"/>
    </location>
</feature>
<dbReference type="FunCoup" id="A0A2V0PGP6">
    <property type="interactions" value="37"/>
</dbReference>
<feature type="compositionally biased region" description="Gly residues" evidence="6">
    <location>
        <begin position="277"/>
        <end position="299"/>
    </location>
</feature>